<dbReference type="Pfam" id="PF00107">
    <property type="entry name" value="ADH_zinc_N"/>
    <property type="match status" value="1"/>
</dbReference>
<comment type="cofactor">
    <cofactor evidence="1 6">
        <name>Zn(2+)</name>
        <dbReference type="ChEBI" id="CHEBI:29105"/>
    </cofactor>
</comment>
<evidence type="ECO:0000256" key="5">
    <source>
        <dbReference type="ARBA" id="ARBA00023002"/>
    </source>
</evidence>
<evidence type="ECO:0000256" key="1">
    <source>
        <dbReference type="ARBA" id="ARBA00001947"/>
    </source>
</evidence>
<evidence type="ECO:0000256" key="2">
    <source>
        <dbReference type="ARBA" id="ARBA00008072"/>
    </source>
</evidence>
<evidence type="ECO:0000256" key="4">
    <source>
        <dbReference type="ARBA" id="ARBA00022833"/>
    </source>
</evidence>
<dbReference type="InterPro" id="IPR011032">
    <property type="entry name" value="GroES-like_sf"/>
</dbReference>
<feature type="domain" description="Alcohol dehydrogenase-like N-terminal" evidence="8">
    <location>
        <begin position="25"/>
        <end position="128"/>
    </location>
</feature>
<dbReference type="Proteomes" id="UP000325780">
    <property type="component" value="Unassembled WGS sequence"/>
</dbReference>
<organism evidence="9 10">
    <name type="scientific">Aspergillus avenaceus</name>
    <dbReference type="NCBI Taxonomy" id="36643"/>
    <lineage>
        <taxon>Eukaryota</taxon>
        <taxon>Fungi</taxon>
        <taxon>Dikarya</taxon>
        <taxon>Ascomycota</taxon>
        <taxon>Pezizomycotina</taxon>
        <taxon>Eurotiomycetes</taxon>
        <taxon>Eurotiomycetidae</taxon>
        <taxon>Eurotiales</taxon>
        <taxon>Aspergillaceae</taxon>
        <taxon>Aspergillus</taxon>
        <taxon>Aspergillus subgen. Circumdati</taxon>
    </lineage>
</organism>
<sequence length="347" mass="36539">MKAVIYQGPHEFTVEERPKPCILEPTDAIVKVTHTTICGTDLHILQGDIASTPGCILGHEGVGVIDSVGIGVTNLQPGERVVIPAINGCGRCVYCRRGMASQCEVTGFAFGMVLDGMQAEYVRVPHAMFSLYVLPEEIDPGVGVLLSDVLPTAYEGSILNGGVGMGSSVVILGAGPVALAVLLLLKKLAGPSQVVVVGRGQSRLGVAKMLGADHVLTCLDGDAQVVKSAKALTGNRGFDVVIEAVGLTEVLETSQALVAAGGTIALLGAHMYKCDLHLESLWLRNITLKTLLVNTSSVPDLLRVVKAGKIHPEVLISHEYSFQDIEAAYEAFKTASKHGMLKVLITV</sequence>
<protein>
    <submittedName>
        <fullName evidence="9">Alcohol dehydrogenase</fullName>
    </submittedName>
</protein>
<dbReference type="InterPro" id="IPR036291">
    <property type="entry name" value="NAD(P)-bd_dom_sf"/>
</dbReference>
<dbReference type="InterPro" id="IPR013149">
    <property type="entry name" value="ADH-like_C"/>
</dbReference>
<dbReference type="Gene3D" id="3.40.50.720">
    <property type="entry name" value="NAD(P)-binding Rossmann-like Domain"/>
    <property type="match status" value="1"/>
</dbReference>
<evidence type="ECO:0000259" key="7">
    <source>
        <dbReference type="Pfam" id="PF00107"/>
    </source>
</evidence>
<keyword evidence="4 6" id="KW-0862">Zinc</keyword>
<evidence type="ECO:0000313" key="10">
    <source>
        <dbReference type="Proteomes" id="UP000325780"/>
    </source>
</evidence>
<keyword evidence="10" id="KW-1185">Reference proteome</keyword>
<dbReference type="GO" id="GO:0008270">
    <property type="term" value="F:zinc ion binding"/>
    <property type="evidence" value="ECO:0007669"/>
    <property type="project" value="InterPro"/>
</dbReference>
<dbReference type="PANTHER" id="PTHR42813">
    <property type="entry name" value="ZINC-TYPE ALCOHOL DEHYDROGENASE-LIKE"/>
    <property type="match status" value="1"/>
</dbReference>
<dbReference type="PANTHER" id="PTHR42813:SF4">
    <property type="entry name" value="NADP-DEPENDENT ISOPROPANOL DEHYDROGENASE"/>
    <property type="match status" value="1"/>
</dbReference>
<dbReference type="PROSITE" id="PS00059">
    <property type="entry name" value="ADH_ZINC"/>
    <property type="match status" value="1"/>
</dbReference>
<evidence type="ECO:0000256" key="6">
    <source>
        <dbReference type="RuleBase" id="RU361277"/>
    </source>
</evidence>
<dbReference type="AlphaFoldDB" id="A0A5N6TQ00"/>
<evidence type="ECO:0000256" key="3">
    <source>
        <dbReference type="ARBA" id="ARBA00022723"/>
    </source>
</evidence>
<dbReference type="Pfam" id="PF08240">
    <property type="entry name" value="ADH_N"/>
    <property type="match status" value="1"/>
</dbReference>
<accession>A0A5N6TQ00</accession>
<dbReference type="SUPFAM" id="SSF51735">
    <property type="entry name" value="NAD(P)-binding Rossmann-fold domains"/>
    <property type="match status" value="1"/>
</dbReference>
<feature type="domain" description="Alcohol dehydrogenase-like C-terminal" evidence="7">
    <location>
        <begin position="176"/>
        <end position="305"/>
    </location>
</feature>
<dbReference type="OrthoDB" id="442947at2759"/>
<name>A0A5N6TQ00_ASPAV</name>
<dbReference type="GO" id="GO:0016491">
    <property type="term" value="F:oxidoreductase activity"/>
    <property type="evidence" value="ECO:0007669"/>
    <property type="project" value="UniProtKB-KW"/>
</dbReference>
<keyword evidence="5" id="KW-0560">Oxidoreductase</keyword>
<dbReference type="SUPFAM" id="SSF50129">
    <property type="entry name" value="GroES-like"/>
    <property type="match status" value="1"/>
</dbReference>
<gene>
    <name evidence="9" type="ORF">BDV25DRAFT_168498</name>
</gene>
<evidence type="ECO:0000313" key="9">
    <source>
        <dbReference type="EMBL" id="KAE8148367.1"/>
    </source>
</evidence>
<dbReference type="EMBL" id="ML742163">
    <property type="protein sequence ID" value="KAE8148367.1"/>
    <property type="molecule type" value="Genomic_DNA"/>
</dbReference>
<dbReference type="InterPro" id="IPR013154">
    <property type="entry name" value="ADH-like_N"/>
</dbReference>
<evidence type="ECO:0000259" key="8">
    <source>
        <dbReference type="Pfam" id="PF08240"/>
    </source>
</evidence>
<reference evidence="9 10" key="1">
    <citation type="submission" date="2019-04" db="EMBL/GenBank/DDBJ databases">
        <title>Friends and foes A comparative genomics study of 23 Aspergillus species from section Flavi.</title>
        <authorList>
            <consortium name="DOE Joint Genome Institute"/>
            <person name="Kjaerbolling I."/>
            <person name="Vesth T."/>
            <person name="Frisvad J.C."/>
            <person name="Nybo J.L."/>
            <person name="Theobald S."/>
            <person name="Kildgaard S."/>
            <person name="Isbrandt T."/>
            <person name="Kuo A."/>
            <person name="Sato A."/>
            <person name="Lyhne E.K."/>
            <person name="Kogle M.E."/>
            <person name="Wiebenga A."/>
            <person name="Kun R.S."/>
            <person name="Lubbers R.J."/>
            <person name="Makela M.R."/>
            <person name="Barry K."/>
            <person name="Chovatia M."/>
            <person name="Clum A."/>
            <person name="Daum C."/>
            <person name="Haridas S."/>
            <person name="He G."/>
            <person name="LaButti K."/>
            <person name="Lipzen A."/>
            <person name="Mondo S."/>
            <person name="Riley R."/>
            <person name="Salamov A."/>
            <person name="Simmons B.A."/>
            <person name="Magnuson J.K."/>
            <person name="Henrissat B."/>
            <person name="Mortensen U.H."/>
            <person name="Larsen T.O."/>
            <person name="Devries R.P."/>
            <person name="Grigoriev I.V."/>
            <person name="Machida M."/>
            <person name="Baker S.E."/>
            <person name="Andersen M.R."/>
        </authorList>
    </citation>
    <scope>NUCLEOTIDE SEQUENCE [LARGE SCALE GENOMIC DNA]</scope>
    <source>
        <strain evidence="9 10">IBT 18842</strain>
    </source>
</reference>
<comment type="similarity">
    <text evidence="2 6">Belongs to the zinc-containing alcohol dehydrogenase family.</text>
</comment>
<proteinExistence type="inferred from homology"/>
<dbReference type="Gene3D" id="3.90.180.10">
    <property type="entry name" value="Medium-chain alcohol dehydrogenases, catalytic domain"/>
    <property type="match status" value="1"/>
</dbReference>
<keyword evidence="3 6" id="KW-0479">Metal-binding</keyword>
<dbReference type="InterPro" id="IPR002328">
    <property type="entry name" value="ADH_Zn_CS"/>
</dbReference>